<gene>
    <name evidence="13" type="primary">nef</name>
</gene>
<organism evidence="13">
    <name type="scientific">Human immunodeficiency virus 2</name>
    <dbReference type="NCBI Taxonomy" id="11709"/>
    <lineage>
        <taxon>Viruses</taxon>
        <taxon>Riboviria</taxon>
        <taxon>Pararnavirae</taxon>
        <taxon>Artverviricota</taxon>
        <taxon>Revtraviricetes</taxon>
        <taxon>Ortervirales</taxon>
        <taxon>Retroviridae</taxon>
        <taxon>Orthoretrovirinae</taxon>
        <taxon>Lentivirus</taxon>
        <taxon>Lentivirus humimdef2</taxon>
    </lineage>
</organism>
<keyword evidence="8" id="KW-0472">Membrane</keyword>
<evidence type="ECO:0000256" key="11">
    <source>
        <dbReference type="RuleBase" id="RU000344"/>
    </source>
</evidence>
<accession>Q7ZGM3</accession>
<evidence type="ECO:0000256" key="6">
    <source>
        <dbReference type="ARBA" id="ARBA00022870"/>
    </source>
</evidence>
<feature type="compositionally biased region" description="Low complexity" evidence="12">
    <location>
        <begin position="34"/>
        <end position="54"/>
    </location>
</feature>
<evidence type="ECO:0000256" key="10">
    <source>
        <dbReference type="ARBA" id="ARBA00023288"/>
    </source>
</evidence>
<feature type="compositionally biased region" description="Basic residues" evidence="12">
    <location>
        <begin position="1"/>
        <end position="11"/>
    </location>
</feature>
<comment type="similarity">
    <text evidence="1 11">Belongs to the lentivirus primate group Nef protein family.</text>
</comment>
<organismHost>
    <name type="scientific">Homo sapiens</name>
    <name type="common">Human</name>
    <dbReference type="NCBI Taxonomy" id="9606"/>
</organismHost>
<dbReference type="InterPro" id="IPR027481">
    <property type="entry name" value="HIV-1_Nef_core_sf"/>
</dbReference>
<evidence type="ECO:0000256" key="7">
    <source>
        <dbReference type="ARBA" id="ARBA00023026"/>
    </source>
</evidence>
<keyword evidence="3" id="KW-1032">Host cell membrane</keyword>
<keyword evidence="5 11" id="KW-0519">Myristate</keyword>
<dbReference type="Pfam" id="PF00469">
    <property type="entry name" value="F-protein"/>
    <property type="match status" value="1"/>
</dbReference>
<keyword evidence="10 11" id="KW-0449">Lipoprotein</keyword>
<protein>
    <recommendedName>
        <fullName evidence="2 11">Protein Nef</fullName>
    </recommendedName>
</protein>
<sequence>MGASGSKKRSKPSRELQERLLRARGETCGGHYDSSQGGSLQSQEGSGRGQRSPSCEGQKYQQGDFVNTPWRAPATERENKQYKQQNMDDVDSDDDDLVGVSVTPRVQLRAMTYKLAIDMSHFIKDKGGLEGMYYSERRHRILDIYLEKEEGIIADWQNYTHGPGIRYPKFYGWLWKLVPVEIPQDANNSETHCLMHPAQISHFDDPHGETLVWKFDPKLAHDYVAFDRYPEEFGYQSGLPEEEWKARLKARGIPYS</sequence>
<proteinExistence type="evidence at transcript level"/>
<keyword evidence="7 11" id="KW-0843">Virulence</keyword>
<reference evidence="13" key="2">
    <citation type="journal article" date="2003" name="J. Gen. Virol.">
        <title>Natural variation of the nef gene in human immunodeficiency virus type 2 infections in Portugal.</title>
        <authorList>
            <person name="Padua E."/>
            <person name="Jenkins A."/>
            <person name="Bootman J."/>
            <person name="Paixao M."/>
            <person name="Almond N."/>
            <person name="Berry N."/>
        </authorList>
    </citation>
    <scope>NUCLEOTIDE SEQUENCE</scope>
</reference>
<evidence type="ECO:0000256" key="2">
    <source>
        <dbReference type="ARBA" id="ARBA00013526"/>
    </source>
</evidence>
<evidence type="ECO:0000256" key="1">
    <source>
        <dbReference type="ARBA" id="ARBA00006933"/>
    </source>
</evidence>
<reference evidence="13" key="1">
    <citation type="submission" date="2001-08" db="EMBL/GenBank/DDBJ databases">
        <authorList>
            <person name="Jenkins A.R."/>
        </authorList>
    </citation>
    <scope>NUCLEOTIDE SEQUENCE</scope>
</reference>
<keyword evidence="4" id="KW-0945">Host-virus interaction</keyword>
<dbReference type="EMBL" id="AJ344396">
    <property type="protein sequence ID" value="CAC87752.1"/>
    <property type="molecule type" value="mRNA"/>
</dbReference>
<feature type="region of interest" description="Disordered" evidence="12">
    <location>
        <begin position="1"/>
        <end position="96"/>
    </location>
</feature>
<feature type="compositionally biased region" description="Basic and acidic residues" evidence="12">
    <location>
        <begin position="12"/>
        <end position="25"/>
    </location>
</feature>
<evidence type="ECO:0000256" key="9">
    <source>
        <dbReference type="ARBA" id="ARBA00023280"/>
    </source>
</evidence>
<evidence type="ECO:0000256" key="8">
    <source>
        <dbReference type="ARBA" id="ARBA00023136"/>
    </source>
</evidence>
<evidence type="ECO:0000256" key="3">
    <source>
        <dbReference type="ARBA" id="ARBA00022511"/>
    </source>
</evidence>
<dbReference type="InterPro" id="IPR001558">
    <property type="entry name" value="HIV_Nef"/>
</dbReference>
<evidence type="ECO:0000313" key="13">
    <source>
        <dbReference type="EMBL" id="CAC87752.1"/>
    </source>
</evidence>
<evidence type="ECO:0000256" key="5">
    <source>
        <dbReference type="ARBA" id="ARBA00022707"/>
    </source>
</evidence>
<name>Q7ZGM3_9HIV2</name>
<keyword evidence="9 11" id="KW-0899">Viral immunoevasion</keyword>
<dbReference type="GO" id="GO:0005525">
    <property type="term" value="F:GTP binding"/>
    <property type="evidence" value="ECO:0007669"/>
    <property type="project" value="InterPro"/>
</dbReference>
<keyword evidence="6" id="KW-1043">Host membrane</keyword>
<evidence type="ECO:0000256" key="4">
    <source>
        <dbReference type="ARBA" id="ARBA00022581"/>
    </source>
</evidence>
<evidence type="ECO:0000256" key="12">
    <source>
        <dbReference type="SAM" id="MobiDB-lite"/>
    </source>
</evidence>
<dbReference type="SUPFAM" id="SSF55671">
    <property type="entry name" value="Regulatory factor Nef"/>
    <property type="match status" value="1"/>
</dbReference>
<dbReference type="Gene3D" id="3.30.62.10">
    <property type="entry name" value="Nef Regulatory Factor"/>
    <property type="match status" value="1"/>
</dbReference>